<feature type="non-terminal residue" evidence="2">
    <location>
        <position position="273"/>
    </location>
</feature>
<dbReference type="InterPro" id="IPR045060">
    <property type="entry name" value="Phe-tRNA-ligase_IIc_bsu"/>
</dbReference>
<dbReference type="InterPro" id="IPR045864">
    <property type="entry name" value="aa-tRNA-synth_II/BPL/LPL"/>
</dbReference>
<dbReference type="AlphaFoldDB" id="X1NA03"/>
<dbReference type="InterPro" id="IPR036690">
    <property type="entry name" value="Fdx_antiC-bd_sf"/>
</dbReference>
<organism evidence="2">
    <name type="scientific">marine sediment metagenome</name>
    <dbReference type="NCBI Taxonomy" id="412755"/>
    <lineage>
        <taxon>unclassified sequences</taxon>
        <taxon>metagenomes</taxon>
        <taxon>ecological metagenomes</taxon>
    </lineage>
</organism>
<dbReference type="Pfam" id="PF03147">
    <property type="entry name" value="FDX-ACB"/>
    <property type="match status" value="1"/>
</dbReference>
<dbReference type="EMBL" id="BARV01021436">
    <property type="protein sequence ID" value="GAI23680.1"/>
    <property type="molecule type" value="Genomic_DNA"/>
</dbReference>
<feature type="domain" description="FDX-ACB" evidence="1">
    <location>
        <begin position="229"/>
        <end position="273"/>
    </location>
</feature>
<dbReference type="Pfam" id="PF17759">
    <property type="entry name" value="tRNA_synthFbeta"/>
    <property type="match status" value="1"/>
</dbReference>
<dbReference type="PROSITE" id="PS51447">
    <property type="entry name" value="FDX_ACB"/>
    <property type="match status" value="1"/>
</dbReference>
<evidence type="ECO:0000313" key="2">
    <source>
        <dbReference type="EMBL" id="GAI23680.1"/>
    </source>
</evidence>
<sequence length="273" mass="30630">MTMLSEPLPRQDPEPVISLKQEVRRRLTGYGFQEVITYSLTGLEMLMRLLPEPHSLEPMPLRMANPMTADQEYLRPNLRANLLAALETNRKHEEGSLRLFELGRVYLPRVKDLPDEPEILCGILSSPRLEKWWQGDSGLVDFFDAKGVVEGLLYQLGVAASFEPGKDESLHPNKQAAIVIAGNRLGIVGEVHPKVAAAFDISENVYLFEISVTALLSFTAGHKMFQPIPRFPATVRDIALVVDAEVTHQQVQDIIKSFPLVNRLTIFDVYTGE</sequence>
<dbReference type="GO" id="GO:0006432">
    <property type="term" value="P:phenylalanyl-tRNA aminoacylation"/>
    <property type="evidence" value="ECO:0007669"/>
    <property type="project" value="InterPro"/>
</dbReference>
<dbReference type="Gene3D" id="3.30.930.10">
    <property type="entry name" value="Bira Bifunctional Protein, Domain 2"/>
    <property type="match status" value="1"/>
</dbReference>
<evidence type="ECO:0000259" key="1">
    <source>
        <dbReference type="PROSITE" id="PS51447"/>
    </source>
</evidence>
<name>X1NA03_9ZZZZ</name>
<gene>
    <name evidence="2" type="ORF">S06H3_35527</name>
</gene>
<reference evidence="2" key="1">
    <citation type="journal article" date="2014" name="Front. Microbiol.">
        <title>High frequency of phylogenetically diverse reductive dehalogenase-homologous genes in deep subseafloor sedimentary metagenomes.</title>
        <authorList>
            <person name="Kawai M."/>
            <person name="Futagami T."/>
            <person name="Toyoda A."/>
            <person name="Takaki Y."/>
            <person name="Nishi S."/>
            <person name="Hori S."/>
            <person name="Arai W."/>
            <person name="Tsubouchi T."/>
            <person name="Morono Y."/>
            <person name="Uchiyama I."/>
            <person name="Ito T."/>
            <person name="Fujiyama A."/>
            <person name="Inagaki F."/>
            <person name="Takami H."/>
        </authorList>
    </citation>
    <scope>NUCLEOTIDE SEQUENCE</scope>
    <source>
        <strain evidence="2">Expedition CK06-06</strain>
    </source>
</reference>
<dbReference type="CDD" id="cd00769">
    <property type="entry name" value="PheRS_beta_core"/>
    <property type="match status" value="1"/>
</dbReference>
<accession>X1NA03</accession>
<dbReference type="InterPro" id="IPR041616">
    <property type="entry name" value="PheRS_beta_core"/>
</dbReference>
<dbReference type="SUPFAM" id="SSF54991">
    <property type="entry name" value="Anticodon-binding domain of PheRS"/>
    <property type="match status" value="1"/>
</dbReference>
<dbReference type="PANTHER" id="PTHR10947">
    <property type="entry name" value="PHENYLALANYL-TRNA SYNTHETASE BETA CHAIN AND LEUCINE-RICH REPEAT-CONTAINING PROTEIN 47"/>
    <property type="match status" value="1"/>
</dbReference>
<dbReference type="InterPro" id="IPR005121">
    <property type="entry name" value="Fdx_antiC-bd"/>
</dbReference>
<comment type="caution">
    <text evidence="2">The sequence shown here is derived from an EMBL/GenBank/DDBJ whole genome shotgun (WGS) entry which is preliminary data.</text>
</comment>
<dbReference type="PANTHER" id="PTHR10947:SF0">
    <property type="entry name" value="PHENYLALANINE--TRNA LIGASE BETA SUBUNIT"/>
    <property type="match status" value="1"/>
</dbReference>
<dbReference type="GO" id="GO:0009328">
    <property type="term" value="C:phenylalanine-tRNA ligase complex"/>
    <property type="evidence" value="ECO:0007669"/>
    <property type="project" value="TreeGrafter"/>
</dbReference>
<protein>
    <recommendedName>
        <fullName evidence="1">FDX-ACB domain-containing protein</fullName>
    </recommendedName>
</protein>
<dbReference type="GO" id="GO:0004826">
    <property type="term" value="F:phenylalanine-tRNA ligase activity"/>
    <property type="evidence" value="ECO:0007669"/>
    <property type="project" value="InterPro"/>
</dbReference>
<dbReference type="SUPFAM" id="SSF55681">
    <property type="entry name" value="Class II aaRS and biotin synthetases"/>
    <property type="match status" value="1"/>
</dbReference>
<proteinExistence type="predicted"/>
<dbReference type="Gene3D" id="3.30.70.380">
    <property type="entry name" value="Ferrodoxin-fold anticodon-binding domain"/>
    <property type="match status" value="1"/>
</dbReference>